<organism evidence="2 3">
    <name type="scientific">Streptomyces lonarensis</name>
    <dbReference type="NCBI Taxonomy" id="700599"/>
    <lineage>
        <taxon>Bacteria</taxon>
        <taxon>Bacillati</taxon>
        <taxon>Actinomycetota</taxon>
        <taxon>Actinomycetes</taxon>
        <taxon>Kitasatosporales</taxon>
        <taxon>Streptomycetaceae</taxon>
        <taxon>Streptomyces</taxon>
    </lineage>
</organism>
<feature type="compositionally biased region" description="Low complexity" evidence="1">
    <location>
        <begin position="7"/>
        <end position="30"/>
    </location>
</feature>
<proteinExistence type="predicted"/>
<dbReference type="AlphaFoldDB" id="A0A7X6CY69"/>
<sequence>MHDSSDSGESAAAGECGRSEAAASAAVAESQNRPAVPGSETEPLTLIEVHPGVALLTGDVPPEFADGRLDFDFGLVPKADRRSISAVLASIGHTATVVGNLRSAADAAHGLYRIGDPTRALLAGGGKLVVKDGANLGTVVGPGGTLHQARFYPVGLSKAQAAASIGPALAMVALQMMLSEVSSLVRTNLTVTNQVLSVVRKEQWAELTGLVATIDSAVDHAREIESVPMSLWEGVAASEPLLQKQLQLYPENVRDHLANLAQPDKRGHREYLEKNATDIAFDAHALLSLLKARAGYQALRAAKARAAGRDDAGEAQYAEVVARDARAEFDTMLSEATSLIRALTRHLRITAELPGSDGWPLAGKRKNAKAARETSARLLEAIEPLSDALRPPAPALGAPTVLCAPESLALDPYLRILRWFLDDTETLRALAFPEQLDALGPLSAVVGGAKERLAAARDKSAVRTLVAVTDRRVITARSSAFLEQAEIRQEIPLDQVRYVRAAADQVAGRQPAIDLITRDDNLRWLFPTGADAADVGAFAAELAESMTIPDSERQELRERRRTPVEAGTRTEIAGPTAHRPDPATTPREGE</sequence>
<evidence type="ECO:0000313" key="3">
    <source>
        <dbReference type="Proteomes" id="UP000578686"/>
    </source>
</evidence>
<reference evidence="2 3" key="1">
    <citation type="submission" date="2020-03" db="EMBL/GenBank/DDBJ databases">
        <title>Draft genome of Streptomyces sp. ventii, isolated from the Axial Seamount in the Pacific Ocean, and resequencing of the two type strains Streptomyces lonarensis strain NCL 716 and Streptomyces bohaiensis strain 11A07.</title>
        <authorList>
            <person name="Loughran R.M."/>
            <person name="Pfannmuller K.M."/>
            <person name="Wasson B.J."/>
            <person name="Deadmond M.C."/>
            <person name="Paddock B.E."/>
            <person name="Koyack M.J."/>
            <person name="Gallegos D.A."/>
            <person name="Mitchell E.A."/>
            <person name="Ushijima B."/>
            <person name="Saw J.H."/>
            <person name="Mcphail K.L."/>
            <person name="Videau P."/>
        </authorList>
    </citation>
    <scope>NUCLEOTIDE SEQUENCE [LARGE SCALE GENOMIC DNA]</scope>
    <source>
        <strain evidence="2 3">NCL716</strain>
    </source>
</reference>
<protein>
    <submittedName>
        <fullName evidence="2">Uncharacterized protein</fullName>
    </submittedName>
</protein>
<evidence type="ECO:0000256" key="1">
    <source>
        <dbReference type="SAM" id="MobiDB-lite"/>
    </source>
</evidence>
<dbReference type="EMBL" id="JAAVJD010000010">
    <property type="protein sequence ID" value="NJQ04600.1"/>
    <property type="molecule type" value="Genomic_DNA"/>
</dbReference>
<name>A0A7X6CY69_9ACTN</name>
<feature type="region of interest" description="Disordered" evidence="1">
    <location>
        <begin position="1"/>
        <end position="40"/>
    </location>
</feature>
<dbReference type="RefSeq" id="WP_167967900.1">
    <property type="nucleotide sequence ID" value="NZ_BHZG01000001.1"/>
</dbReference>
<feature type="region of interest" description="Disordered" evidence="1">
    <location>
        <begin position="548"/>
        <end position="590"/>
    </location>
</feature>
<accession>A0A7X6CY69</accession>
<feature type="compositionally biased region" description="Basic and acidic residues" evidence="1">
    <location>
        <begin position="550"/>
        <end position="563"/>
    </location>
</feature>
<keyword evidence="3" id="KW-1185">Reference proteome</keyword>
<comment type="caution">
    <text evidence="2">The sequence shown here is derived from an EMBL/GenBank/DDBJ whole genome shotgun (WGS) entry which is preliminary data.</text>
</comment>
<evidence type="ECO:0000313" key="2">
    <source>
        <dbReference type="EMBL" id="NJQ04600.1"/>
    </source>
</evidence>
<gene>
    <name evidence="2" type="ORF">HCN56_03135</name>
</gene>
<dbReference type="Proteomes" id="UP000578686">
    <property type="component" value="Unassembled WGS sequence"/>
</dbReference>